<evidence type="ECO:0000256" key="4">
    <source>
        <dbReference type="SAM" id="MobiDB-lite"/>
    </source>
</evidence>
<protein>
    <submittedName>
        <fullName evidence="6">Bifunctional alanine racemase/tRNA (Adenosine(37)-N6)-threonylcarbamoyltransferase complex ATPase subunit type 1 TsaE</fullName>
    </submittedName>
</protein>
<dbReference type="PRINTS" id="PR00992">
    <property type="entry name" value="ALARACEMASE"/>
</dbReference>
<reference evidence="6 7" key="1">
    <citation type="submission" date="2020-04" db="EMBL/GenBank/DDBJ databases">
        <authorList>
            <person name="Liu S."/>
        </authorList>
    </citation>
    <scope>NUCLEOTIDE SEQUENCE [LARGE SCALE GENOMIC DNA]</scope>
    <source>
        <strain evidence="6 7">CGMCC 1.15091</strain>
    </source>
</reference>
<evidence type="ECO:0000313" key="6">
    <source>
        <dbReference type="EMBL" id="NKX52801.1"/>
    </source>
</evidence>
<feature type="non-terminal residue" evidence="6">
    <location>
        <position position="1"/>
    </location>
</feature>
<dbReference type="SMART" id="SM01005">
    <property type="entry name" value="Ala_racemase_C"/>
    <property type="match status" value="1"/>
</dbReference>
<evidence type="ECO:0000256" key="2">
    <source>
        <dbReference type="ARBA" id="ARBA00022898"/>
    </source>
</evidence>
<comment type="caution">
    <text evidence="6">The sequence shown here is derived from an EMBL/GenBank/DDBJ whole genome shotgun (WGS) entry which is preliminary data.</text>
</comment>
<dbReference type="Gene3D" id="2.40.37.10">
    <property type="entry name" value="Lyase, Ornithine Decarboxylase, Chain A, domain 1"/>
    <property type="match status" value="1"/>
</dbReference>
<dbReference type="Pfam" id="PF00842">
    <property type="entry name" value="Ala_racemase_C"/>
    <property type="match status" value="1"/>
</dbReference>
<keyword evidence="3" id="KW-0413">Isomerase</keyword>
<dbReference type="InterPro" id="IPR011079">
    <property type="entry name" value="Ala_racemase_C"/>
</dbReference>
<dbReference type="PANTHER" id="PTHR30511">
    <property type="entry name" value="ALANINE RACEMASE"/>
    <property type="match status" value="1"/>
</dbReference>
<evidence type="ECO:0000313" key="7">
    <source>
        <dbReference type="Proteomes" id="UP000523795"/>
    </source>
</evidence>
<keyword evidence="2" id="KW-0663">Pyridoxal phosphate</keyword>
<evidence type="ECO:0000256" key="1">
    <source>
        <dbReference type="ARBA" id="ARBA00001933"/>
    </source>
</evidence>
<feature type="compositionally biased region" description="Low complexity" evidence="4">
    <location>
        <begin position="144"/>
        <end position="169"/>
    </location>
</feature>
<dbReference type="InterPro" id="IPR000821">
    <property type="entry name" value="Ala_racemase"/>
</dbReference>
<proteinExistence type="predicted"/>
<dbReference type="InterPro" id="IPR009006">
    <property type="entry name" value="Ala_racemase/Decarboxylase_C"/>
</dbReference>
<dbReference type="Proteomes" id="UP000523795">
    <property type="component" value="Unassembled WGS sequence"/>
</dbReference>
<dbReference type="EMBL" id="JAAZSR010000752">
    <property type="protein sequence ID" value="NKX52801.1"/>
    <property type="molecule type" value="Genomic_DNA"/>
</dbReference>
<feature type="domain" description="Alanine racemase C-terminal" evidence="5">
    <location>
        <begin position="6"/>
        <end position="133"/>
    </location>
</feature>
<evidence type="ECO:0000256" key="3">
    <source>
        <dbReference type="ARBA" id="ARBA00023235"/>
    </source>
</evidence>
<accession>A0ABX1JUS3</accession>
<dbReference type="PANTHER" id="PTHR30511:SF0">
    <property type="entry name" value="ALANINE RACEMASE, CATABOLIC-RELATED"/>
    <property type="match status" value="1"/>
</dbReference>
<gene>
    <name evidence="6" type="ORF">HER39_19930</name>
</gene>
<feature type="region of interest" description="Disordered" evidence="4">
    <location>
        <begin position="130"/>
        <end position="169"/>
    </location>
</feature>
<organism evidence="6 7">
    <name type="scientific">Arthrobacter deserti</name>
    <dbReference type="NCBI Taxonomy" id="1742687"/>
    <lineage>
        <taxon>Bacteria</taxon>
        <taxon>Bacillati</taxon>
        <taxon>Actinomycetota</taxon>
        <taxon>Actinomycetes</taxon>
        <taxon>Micrococcales</taxon>
        <taxon>Micrococcaceae</taxon>
        <taxon>Arthrobacter</taxon>
    </lineage>
</organism>
<comment type="cofactor">
    <cofactor evidence="1">
        <name>pyridoxal 5'-phosphate</name>
        <dbReference type="ChEBI" id="CHEBI:597326"/>
    </cofactor>
</comment>
<name>A0ABX1JUS3_9MICC</name>
<dbReference type="SUPFAM" id="SSF50621">
    <property type="entry name" value="Alanine racemase C-terminal domain-like"/>
    <property type="match status" value="1"/>
</dbReference>
<keyword evidence="7" id="KW-1185">Reference proteome</keyword>
<sequence>LKLTPAMTLRTRVANCKKVPADQGVSYGLRYRTAEPTTLVLVPMGYADGVPRTASGAQVAIRGRRYDVVGRVAMDQFVVDLKSAEAHFEPGEEVILFGPGEDVPDAADWAVACGTINYEIVTRISGRVPRAYTGQSPEPDRAPGDAGPEAEAVPGPAAVPDTAPTVAAP</sequence>
<evidence type="ECO:0000259" key="5">
    <source>
        <dbReference type="SMART" id="SM01005"/>
    </source>
</evidence>